<reference evidence="18 19" key="1">
    <citation type="submission" date="2023-12" db="EMBL/GenBank/DDBJ databases">
        <title>Genome sequencing and assembly of bacterial species from a model synthetic community.</title>
        <authorList>
            <person name="Hogle S.L."/>
        </authorList>
    </citation>
    <scope>NUCLEOTIDE SEQUENCE [LARGE SCALE GENOMIC DNA]</scope>
    <source>
        <strain evidence="18 19">HAMBI 2494</strain>
    </source>
</reference>
<comment type="subunit">
    <text evidence="15">Homotetramer formed by a dimer of dimers.</text>
</comment>
<evidence type="ECO:0000256" key="11">
    <source>
        <dbReference type="ARBA" id="ARBA00022801"/>
    </source>
</evidence>
<keyword evidence="19" id="KW-1185">Reference proteome</keyword>
<comment type="cofactor">
    <cofactor evidence="15">
        <name>Mg(2+)</name>
        <dbReference type="ChEBI" id="CHEBI:18420"/>
    </cofactor>
    <text evidence="15">Binds 1 Mg(2+) ion per subunit.</text>
</comment>
<evidence type="ECO:0000256" key="12">
    <source>
        <dbReference type="ARBA" id="ARBA00022842"/>
    </source>
</evidence>
<feature type="compositionally biased region" description="Polar residues" evidence="16">
    <location>
        <begin position="733"/>
        <end position="742"/>
    </location>
</feature>
<comment type="subcellular location">
    <subcellularLocation>
        <location evidence="15">Cytoplasm</location>
    </subcellularLocation>
    <subcellularLocation>
        <location evidence="15">Cell inner membrane</location>
        <topology evidence="15">Peripheral membrane protein</topology>
        <orientation evidence="15">Cytoplasmic side</orientation>
    </subcellularLocation>
</comment>
<dbReference type="InterPro" id="IPR019307">
    <property type="entry name" value="RNA-bd_AU-1/RNase_E/G"/>
</dbReference>
<feature type="compositionally biased region" description="Basic and acidic residues" evidence="16">
    <location>
        <begin position="505"/>
        <end position="531"/>
    </location>
</feature>
<dbReference type="Pfam" id="PF20833">
    <property type="entry name" value="RNase_E_G_Thio"/>
    <property type="match status" value="1"/>
</dbReference>
<proteinExistence type="inferred from homology"/>
<feature type="compositionally biased region" description="Basic residues" evidence="16">
    <location>
        <begin position="771"/>
        <end position="781"/>
    </location>
</feature>
<comment type="similarity">
    <text evidence="15">Belongs to the RNase E/G family. RNase E subfamily.</text>
</comment>
<evidence type="ECO:0000256" key="4">
    <source>
        <dbReference type="ARBA" id="ARBA00022519"/>
    </source>
</evidence>
<keyword evidence="12 15" id="KW-0460">Magnesium</keyword>
<keyword evidence="14 15" id="KW-0472">Membrane</keyword>
<keyword evidence="15" id="KW-0820">tRNA-binding</keyword>
<feature type="region of interest" description="Disordered" evidence="16">
    <location>
        <begin position="1039"/>
        <end position="1076"/>
    </location>
</feature>
<evidence type="ECO:0000259" key="17">
    <source>
        <dbReference type="PROSITE" id="PS50126"/>
    </source>
</evidence>
<accession>A0ABZ0WTR1</accession>
<dbReference type="SMART" id="SM00316">
    <property type="entry name" value="S1"/>
    <property type="match status" value="1"/>
</dbReference>
<dbReference type="InterPro" id="IPR012340">
    <property type="entry name" value="NA-bd_OB-fold"/>
</dbReference>
<evidence type="ECO:0000256" key="10">
    <source>
        <dbReference type="ARBA" id="ARBA00022759"/>
    </source>
</evidence>
<feature type="region of interest" description="Disordered" evidence="16">
    <location>
        <begin position="922"/>
        <end position="950"/>
    </location>
</feature>
<dbReference type="PANTHER" id="PTHR30001:SF1">
    <property type="entry name" value="RIBONUCLEASE E_G-LIKE PROTEIN, CHLOROPLASTIC"/>
    <property type="match status" value="1"/>
</dbReference>
<feature type="domain" description="S1 motif" evidence="17">
    <location>
        <begin position="39"/>
        <end position="118"/>
    </location>
</feature>
<keyword evidence="5 15" id="KW-0698">rRNA processing</keyword>
<gene>
    <name evidence="15" type="primary">rne</name>
    <name evidence="18" type="ORF">U0042_14060</name>
</gene>
<feature type="compositionally biased region" description="Basic and acidic residues" evidence="16">
    <location>
        <begin position="594"/>
        <end position="627"/>
    </location>
</feature>
<comment type="function">
    <text evidence="15">Endoribonuclease that plays a central role in RNA processing and decay. Required for the maturation of 5S and 16S rRNAs and the majority of tRNAs. Also involved in the degradation of most mRNAs.</text>
</comment>
<dbReference type="RefSeq" id="WP_114810260.1">
    <property type="nucleotide sequence ID" value="NZ_CP139965.1"/>
</dbReference>
<dbReference type="Pfam" id="PF00575">
    <property type="entry name" value="S1"/>
    <property type="match status" value="1"/>
</dbReference>
<evidence type="ECO:0000256" key="14">
    <source>
        <dbReference type="ARBA" id="ARBA00023136"/>
    </source>
</evidence>
<feature type="region of interest" description="Disordered" evidence="16">
    <location>
        <begin position="505"/>
        <end position="551"/>
    </location>
</feature>
<comment type="cofactor">
    <cofactor evidence="15">
        <name>Zn(2+)</name>
        <dbReference type="ChEBI" id="CHEBI:29105"/>
    </cofactor>
    <text evidence="15">Binds 2 Zn(2+) ions per homotetramer.</text>
</comment>
<feature type="region of interest" description="Disordered" evidence="16">
    <location>
        <begin position="991"/>
        <end position="1010"/>
    </location>
</feature>
<keyword evidence="13 15" id="KW-0694">RNA-binding</keyword>
<feature type="compositionally biased region" description="Low complexity" evidence="16">
    <location>
        <begin position="628"/>
        <end position="642"/>
    </location>
</feature>
<keyword evidence="6 15" id="KW-0819">tRNA processing</keyword>
<comment type="similarity">
    <text evidence="1">Belongs to the RNase E/G family. RNase G subfamily.</text>
</comment>
<feature type="region of interest" description="Required for zinc-mediated homotetramerization and catalytic activity" evidence="15">
    <location>
        <begin position="404"/>
        <end position="407"/>
    </location>
</feature>
<evidence type="ECO:0000256" key="1">
    <source>
        <dbReference type="ARBA" id="ARBA00005663"/>
    </source>
</evidence>
<organism evidence="18 19">
    <name type="scientific">Paraburkholderia kururiensis</name>
    <dbReference type="NCBI Taxonomy" id="984307"/>
    <lineage>
        <taxon>Bacteria</taxon>
        <taxon>Pseudomonadati</taxon>
        <taxon>Pseudomonadota</taxon>
        <taxon>Betaproteobacteria</taxon>
        <taxon>Burkholderiales</taxon>
        <taxon>Burkholderiaceae</taxon>
        <taxon>Paraburkholderia</taxon>
    </lineage>
</organism>
<keyword evidence="9 15" id="KW-0699">rRNA-binding</keyword>
<feature type="binding site" evidence="15">
    <location>
        <position position="407"/>
    </location>
    <ligand>
        <name>Zn(2+)</name>
        <dbReference type="ChEBI" id="CHEBI:29105"/>
        <note>ligand shared between dimeric partners</note>
    </ligand>
</feature>
<feature type="binding site" evidence="15">
    <location>
        <position position="404"/>
    </location>
    <ligand>
        <name>Zn(2+)</name>
        <dbReference type="ChEBI" id="CHEBI:29105"/>
        <note>ligand shared between dimeric partners</note>
    </ligand>
</feature>
<comment type="catalytic activity">
    <reaction evidence="15">
        <text>Endonucleolytic cleavage of single-stranded RNA in A- and U-rich regions.</text>
        <dbReference type="EC" id="3.1.26.12"/>
    </reaction>
</comment>
<evidence type="ECO:0000313" key="19">
    <source>
        <dbReference type="Proteomes" id="UP001325479"/>
    </source>
</evidence>
<keyword evidence="7 15" id="KW-0540">Nuclease</keyword>
<evidence type="ECO:0000256" key="7">
    <source>
        <dbReference type="ARBA" id="ARBA00022722"/>
    </source>
</evidence>
<dbReference type="CDD" id="cd04453">
    <property type="entry name" value="S1_RNase_E"/>
    <property type="match status" value="1"/>
</dbReference>
<feature type="compositionally biased region" description="Basic and acidic residues" evidence="16">
    <location>
        <begin position="643"/>
        <end position="724"/>
    </location>
</feature>
<dbReference type="InterPro" id="IPR048583">
    <property type="entry name" value="RNase_E_G_thioredoxin-like"/>
</dbReference>
<sequence length="1076" mass="117044">MKRMLFNATQQEELRVAIVDGQKLIDIDIETAGREQRKGNIYKGIVTRIEPSLEACFVNYGEDRHGFLPFKEVARQYFRDGVDMRSARIQDALREGQELIVQVEKEERGNKGAALTTFISLAGRYLVLMPNNPRGGGVSRRIEGDDRQELRETMGQLQLPDGMSIIARTAGIGRSAEELQWDLNYLLQLWRAIEAASQSGRQGEPMLIYLESSLVIRAIRDYFQPDIGEILIDTTDIYDQARAFMDIVMPDNVGKVKRYHDDVPLFSRFQIEHQIETAYSRTVPLPSGGAIVIDHTEALVAIDVNSARATKGADIEETAARTNLEAADEVARQLRLRDLGGLIVIDFIDMESARSQREVEQRLKDALKHDRARVQMGKISRFGLMELSRQRLRPALSEGSHVTCPRCNGTGHIRDTESSALQVLRIIQEEAMKENTAAIHCQVPVEVTAFLLNEKRAEINKIESRFKVNVVLIPNKHLDTPHYKLERLRHDDARLDEPRASWKMAEDAAREMESETGYSKRSEEVKPKQEAAVKGITPERPAPSAPVKAAEPPVAPVPAVAAPASGGFFGWLKGLFGVQPAPAAPAPAPAQPAKTERPAREGRAERPAGERGGDRNRNRRGGRDAAARGEGAAVGGRQQQPAQRREEREPREGREGREAREPRQPREAREGREGREGREQRIERVERGQERADAEATPRGERQERQERGERRERAERGERRRPQAEAAAEQLNVPTEVSTPESEAAVQAGMAEGIAPEDQGAAPREGEERRRRRRGRRGGRREREAEGANLTHTADLAEAGSDTEPEEATEAVHEVEHHGVKPAGTVEAVVAAVATEKVVVTELQPATDAPELAAQAAAKIETIAPIVSAEEGAAATEAGRAQVAPAAEPAPAPAPVETAPAAAAIETVPVAPVEAAAVASPEDAAAPQAAPAETAPAAQPVPEAATPSVEEVPAAVQPVPVIREDVIQAAVPAHEAAVPVAAIPVETAPAAPPAPVEAKPRQAAPHANGLSPEALQPMLANAGLVWVNTDADKLRAAQEAAAQVVKPPRAPRERKPLPPGDSTPMQQVETVKHVQ</sequence>
<dbReference type="InterPro" id="IPR004659">
    <property type="entry name" value="RNase_E/G"/>
</dbReference>
<evidence type="ECO:0000256" key="2">
    <source>
        <dbReference type="ARBA" id="ARBA00022475"/>
    </source>
</evidence>
<dbReference type="Gene3D" id="3.40.1260.20">
    <property type="entry name" value="Ribonuclease E, catalytic domain"/>
    <property type="match status" value="1"/>
</dbReference>
<evidence type="ECO:0000313" key="18">
    <source>
        <dbReference type="EMBL" id="WQD80711.1"/>
    </source>
</evidence>
<dbReference type="Proteomes" id="UP001325479">
    <property type="component" value="Chromosome"/>
</dbReference>
<dbReference type="PROSITE" id="PS50126">
    <property type="entry name" value="S1"/>
    <property type="match status" value="1"/>
</dbReference>
<dbReference type="EMBL" id="CP139965">
    <property type="protein sequence ID" value="WQD80711.1"/>
    <property type="molecule type" value="Genomic_DNA"/>
</dbReference>
<keyword evidence="4 15" id="KW-0997">Cell inner membrane</keyword>
<feature type="binding site" evidence="15">
    <location>
        <position position="346"/>
    </location>
    <ligand>
        <name>Mg(2+)</name>
        <dbReference type="ChEBI" id="CHEBI:18420"/>
        <note>catalytic</note>
    </ligand>
</feature>
<keyword evidence="3 15" id="KW-0963">Cytoplasm</keyword>
<evidence type="ECO:0000256" key="8">
    <source>
        <dbReference type="ARBA" id="ARBA00022723"/>
    </source>
</evidence>
<evidence type="ECO:0000256" key="15">
    <source>
        <dbReference type="HAMAP-Rule" id="MF_00970"/>
    </source>
</evidence>
<keyword evidence="15" id="KW-0862">Zinc</keyword>
<dbReference type="Gene3D" id="2.40.50.140">
    <property type="entry name" value="Nucleic acid-binding proteins"/>
    <property type="match status" value="1"/>
</dbReference>
<dbReference type="EC" id="3.1.26.12" evidence="15"/>
<feature type="compositionally biased region" description="Basic and acidic residues" evidence="16">
    <location>
        <begin position="811"/>
        <end position="820"/>
    </location>
</feature>
<evidence type="ECO:0000256" key="9">
    <source>
        <dbReference type="ARBA" id="ARBA00022730"/>
    </source>
</evidence>
<dbReference type="InterPro" id="IPR003029">
    <property type="entry name" value="S1_domain"/>
</dbReference>
<evidence type="ECO:0000256" key="3">
    <source>
        <dbReference type="ARBA" id="ARBA00022490"/>
    </source>
</evidence>
<keyword evidence="8 15" id="KW-0479">Metal-binding</keyword>
<keyword evidence="10 15" id="KW-0255">Endonuclease</keyword>
<evidence type="ECO:0000256" key="6">
    <source>
        <dbReference type="ARBA" id="ARBA00022694"/>
    </source>
</evidence>
<feature type="region of interest" description="Disordered" evidence="16">
    <location>
        <begin position="582"/>
        <end position="821"/>
    </location>
</feature>
<keyword evidence="2 15" id="KW-1003">Cell membrane</keyword>
<keyword evidence="11 15" id="KW-0378">Hydrolase</keyword>
<dbReference type="InterPro" id="IPR028878">
    <property type="entry name" value="RNase_E"/>
</dbReference>
<feature type="binding site" evidence="15">
    <location>
        <position position="303"/>
    </location>
    <ligand>
        <name>Mg(2+)</name>
        <dbReference type="ChEBI" id="CHEBI:18420"/>
        <note>catalytic</note>
    </ligand>
</feature>
<name>A0ABZ0WTR1_9BURK</name>
<protein>
    <recommendedName>
        <fullName evidence="15">Ribonuclease E</fullName>
        <shortName evidence="15">RNase E</shortName>
        <ecNumber evidence="15">3.1.26.12</ecNumber>
    </recommendedName>
</protein>
<dbReference type="Pfam" id="PF10150">
    <property type="entry name" value="RNase_E_G"/>
    <property type="match status" value="1"/>
</dbReference>
<dbReference type="PANTHER" id="PTHR30001">
    <property type="entry name" value="RIBONUCLEASE"/>
    <property type="match status" value="1"/>
</dbReference>
<evidence type="ECO:0000256" key="16">
    <source>
        <dbReference type="SAM" id="MobiDB-lite"/>
    </source>
</evidence>
<dbReference type="HAMAP" id="MF_00970">
    <property type="entry name" value="RNase_E"/>
    <property type="match status" value="1"/>
</dbReference>
<dbReference type="NCBIfam" id="TIGR00757">
    <property type="entry name" value="RNaseEG"/>
    <property type="match status" value="1"/>
</dbReference>
<dbReference type="SUPFAM" id="SSF50249">
    <property type="entry name" value="Nucleic acid-binding proteins"/>
    <property type="match status" value="1"/>
</dbReference>
<evidence type="ECO:0000256" key="5">
    <source>
        <dbReference type="ARBA" id="ARBA00022552"/>
    </source>
</evidence>
<evidence type="ECO:0000256" key="13">
    <source>
        <dbReference type="ARBA" id="ARBA00022884"/>
    </source>
</evidence>